<keyword evidence="1" id="KW-0812">Transmembrane</keyword>
<evidence type="ECO:0000313" key="2">
    <source>
        <dbReference type="EMBL" id="KKS16549.1"/>
    </source>
</evidence>
<gene>
    <name evidence="2" type="ORF">UU72_C0019G0014</name>
</gene>
<feature type="transmembrane region" description="Helical" evidence="1">
    <location>
        <begin position="6"/>
        <end position="29"/>
    </location>
</feature>
<organism evidence="2 3">
    <name type="scientific">candidate division WWE3 bacterium GW2011_GWB1_41_6</name>
    <dbReference type="NCBI Taxonomy" id="1619112"/>
    <lineage>
        <taxon>Bacteria</taxon>
        <taxon>Katanobacteria</taxon>
    </lineage>
</organism>
<evidence type="ECO:0000313" key="3">
    <source>
        <dbReference type="Proteomes" id="UP000034163"/>
    </source>
</evidence>
<feature type="transmembrane region" description="Helical" evidence="1">
    <location>
        <begin position="149"/>
        <end position="174"/>
    </location>
</feature>
<comment type="caution">
    <text evidence="2">The sequence shown here is derived from an EMBL/GenBank/DDBJ whole genome shotgun (WGS) entry which is preliminary data.</text>
</comment>
<dbReference type="Proteomes" id="UP000034163">
    <property type="component" value="Unassembled WGS sequence"/>
</dbReference>
<feature type="transmembrane region" description="Helical" evidence="1">
    <location>
        <begin position="83"/>
        <end position="103"/>
    </location>
</feature>
<evidence type="ECO:0000256" key="1">
    <source>
        <dbReference type="SAM" id="Phobius"/>
    </source>
</evidence>
<name>A0A0G0WUT1_UNCKA</name>
<proteinExistence type="predicted"/>
<reference evidence="2 3" key="1">
    <citation type="journal article" date="2015" name="Nature">
        <title>rRNA introns, odd ribosomes, and small enigmatic genomes across a large radiation of phyla.</title>
        <authorList>
            <person name="Brown C.T."/>
            <person name="Hug L.A."/>
            <person name="Thomas B.C."/>
            <person name="Sharon I."/>
            <person name="Castelle C.J."/>
            <person name="Singh A."/>
            <person name="Wilkins M.J."/>
            <person name="Williams K.H."/>
            <person name="Banfield J.F."/>
        </authorList>
    </citation>
    <scope>NUCLEOTIDE SEQUENCE [LARGE SCALE GENOMIC DNA]</scope>
</reference>
<sequence length="218" mass="24623">MDYLYVFMWVFLFFLIRQVVEVIGSLLFAMQVTKISYTGLIPITYWRGKIGDTVLNFGGLLIPNVQVSMESWVKEGMLGKRGLVVIFRMVATVGTTILLLSLLTDASAWQTLFHRDLYKTFSEYAFSFDKDTMPLYLRLGVSLLTTHMLLLPVGIFIDLIDLFGVVLLLIADVLGKGIPEKKQDGEDVIEIRISVWLVVGIVVLLAGSMIYLILRAEF</sequence>
<dbReference type="AlphaFoldDB" id="A0A0G0WUT1"/>
<keyword evidence="1" id="KW-1133">Transmembrane helix</keyword>
<accession>A0A0G0WUT1</accession>
<keyword evidence="1" id="KW-0472">Membrane</keyword>
<protein>
    <submittedName>
        <fullName evidence="2">Uncharacterized protein</fullName>
    </submittedName>
</protein>
<feature type="transmembrane region" description="Helical" evidence="1">
    <location>
        <begin position="195"/>
        <end position="214"/>
    </location>
</feature>
<dbReference type="EMBL" id="LCBS01000019">
    <property type="protein sequence ID" value="KKS16549.1"/>
    <property type="molecule type" value="Genomic_DNA"/>
</dbReference>